<comment type="cofactor">
    <cofactor evidence="8">
        <name>Cu cation</name>
        <dbReference type="ChEBI" id="CHEBI:23378"/>
    </cofactor>
    <text evidence="8">Binds 1 copper ion per subunit.</text>
</comment>
<keyword evidence="6 8" id="KW-0186">Copper</keyword>
<evidence type="ECO:0000313" key="11">
    <source>
        <dbReference type="EMBL" id="MTJ05850.1"/>
    </source>
</evidence>
<evidence type="ECO:0000313" key="12">
    <source>
        <dbReference type="Proteomes" id="UP000483078"/>
    </source>
</evidence>
<dbReference type="Proteomes" id="UP000483078">
    <property type="component" value="Unassembled WGS sequence"/>
</dbReference>
<dbReference type="RefSeq" id="WP_273250973.1">
    <property type="nucleotide sequence ID" value="NZ_VENJ01000025.1"/>
</dbReference>
<dbReference type="InterPro" id="IPR008972">
    <property type="entry name" value="Cupredoxin"/>
</dbReference>
<accession>A0A7C9HC94</accession>
<keyword evidence="5" id="KW-0249">Electron transport</keyword>
<feature type="domain" description="Blue (type 1) copper" evidence="10">
    <location>
        <begin position="26"/>
        <end position="111"/>
    </location>
</feature>
<dbReference type="InterPro" id="IPR000923">
    <property type="entry name" value="BlueCu_1"/>
</dbReference>
<evidence type="ECO:0000259" key="10">
    <source>
        <dbReference type="Pfam" id="PF00127"/>
    </source>
</evidence>
<dbReference type="PRINTS" id="PR00155">
    <property type="entry name" value="AMICYANIN"/>
</dbReference>
<keyword evidence="3 8" id="KW-0479">Metal-binding</keyword>
<protein>
    <recommendedName>
        <fullName evidence="7">Pseudoazurin</fullName>
    </recommendedName>
</protein>
<name>A0A7C9HC94_9RHOB</name>
<dbReference type="AlphaFoldDB" id="A0A7C9HC94"/>
<dbReference type="CDD" id="cd04218">
    <property type="entry name" value="Pseudoazurin"/>
    <property type="match status" value="1"/>
</dbReference>
<evidence type="ECO:0000256" key="2">
    <source>
        <dbReference type="ARBA" id="ARBA00022448"/>
    </source>
</evidence>
<dbReference type="EMBL" id="VENJ01000025">
    <property type="protein sequence ID" value="MTJ05850.1"/>
    <property type="molecule type" value="Genomic_DNA"/>
</dbReference>
<evidence type="ECO:0000256" key="3">
    <source>
        <dbReference type="ARBA" id="ARBA00022723"/>
    </source>
</evidence>
<sequence length="142" mass="15285">MFKPLTLATAVAMLATGVAAETHEIKMLNRGEEGAMVFEPAFVKAAPGDTVRFVPADKGHNVQSIEAMLPDGVESFKTKYNEEFVLTVEAEGVYGVKCTPHYGMGMVALIQAGEPVNLEQANAVEHRGKASAKFKGLFEKVQ</sequence>
<dbReference type="GO" id="GO:0042597">
    <property type="term" value="C:periplasmic space"/>
    <property type="evidence" value="ECO:0007669"/>
    <property type="project" value="UniProtKB-SubCell"/>
</dbReference>
<dbReference type="Pfam" id="PF00127">
    <property type="entry name" value="Copper-bind"/>
    <property type="match status" value="1"/>
</dbReference>
<comment type="subcellular location">
    <subcellularLocation>
        <location evidence="1">Periplasm</location>
    </subcellularLocation>
</comment>
<dbReference type="SUPFAM" id="SSF49503">
    <property type="entry name" value="Cupredoxins"/>
    <property type="match status" value="1"/>
</dbReference>
<dbReference type="PRINTS" id="PR00156">
    <property type="entry name" value="COPPERBLUE"/>
</dbReference>
<feature type="binding site" evidence="8">
    <location>
        <position position="106"/>
    </location>
    <ligand>
        <name>Cu cation</name>
        <dbReference type="ChEBI" id="CHEBI:23378"/>
    </ligand>
</feature>
<gene>
    <name evidence="11" type="ORF">FH759_14330</name>
</gene>
<dbReference type="GO" id="GO:0009055">
    <property type="term" value="F:electron transfer activity"/>
    <property type="evidence" value="ECO:0007669"/>
    <property type="project" value="InterPro"/>
</dbReference>
<keyword evidence="2" id="KW-0813">Transport</keyword>
<dbReference type="NCBIfam" id="TIGR02375">
    <property type="entry name" value="pseudoazurin"/>
    <property type="match status" value="1"/>
</dbReference>
<evidence type="ECO:0000256" key="5">
    <source>
        <dbReference type="ARBA" id="ARBA00022982"/>
    </source>
</evidence>
<evidence type="ECO:0000256" key="4">
    <source>
        <dbReference type="ARBA" id="ARBA00022764"/>
    </source>
</evidence>
<dbReference type="Gene3D" id="2.60.40.420">
    <property type="entry name" value="Cupredoxins - blue copper proteins"/>
    <property type="match status" value="1"/>
</dbReference>
<evidence type="ECO:0000256" key="8">
    <source>
        <dbReference type="PIRSR" id="PIRSR602386-1"/>
    </source>
</evidence>
<dbReference type="InterPro" id="IPR001235">
    <property type="entry name" value="Copper_blue_Plastocyanin"/>
</dbReference>
<evidence type="ECO:0000256" key="7">
    <source>
        <dbReference type="NCBIfam" id="TIGR02375"/>
    </source>
</evidence>
<dbReference type="InterPro" id="IPR002386">
    <property type="entry name" value="Amicyanin/Pseudoazurin"/>
</dbReference>
<reference evidence="11 12" key="1">
    <citation type="submission" date="2019-06" db="EMBL/GenBank/DDBJ databases">
        <title>Enrichment of Autotrophic Halophilic Microorganisms from Red Sea Brine Pool Using Microbial Electrosynthesis System.</title>
        <authorList>
            <person name="Alqahtani M.F."/>
            <person name="Bajracharya S."/>
            <person name="Katuri K.P."/>
            <person name="Ali M."/>
            <person name="Saikaly P.E."/>
        </authorList>
    </citation>
    <scope>NUCLEOTIDE SEQUENCE [LARGE SCALE GENOMIC DNA]</scope>
    <source>
        <strain evidence="11">MES6</strain>
    </source>
</reference>
<keyword evidence="9" id="KW-0732">Signal</keyword>
<keyword evidence="4" id="KW-0574">Periplasm</keyword>
<feature type="signal peptide" evidence="9">
    <location>
        <begin position="1"/>
        <end position="20"/>
    </location>
</feature>
<evidence type="ECO:0000256" key="9">
    <source>
        <dbReference type="SAM" id="SignalP"/>
    </source>
</evidence>
<feature type="chain" id="PRO_5028916747" description="Pseudoazurin" evidence="9">
    <location>
        <begin position="21"/>
        <end position="142"/>
    </location>
</feature>
<comment type="caution">
    <text evidence="11">The sequence shown here is derived from an EMBL/GenBank/DDBJ whole genome shotgun (WGS) entry which is preliminary data.</text>
</comment>
<dbReference type="GO" id="GO:0005507">
    <property type="term" value="F:copper ion binding"/>
    <property type="evidence" value="ECO:0007669"/>
    <property type="project" value="UniProtKB-UniRule"/>
</dbReference>
<feature type="binding site" evidence="8">
    <location>
        <position position="101"/>
    </location>
    <ligand>
        <name>Cu cation</name>
        <dbReference type="ChEBI" id="CHEBI:23378"/>
    </ligand>
</feature>
<feature type="binding site" evidence="8">
    <location>
        <position position="60"/>
    </location>
    <ligand>
        <name>Cu cation</name>
        <dbReference type="ChEBI" id="CHEBI:23378"/>
    </ligand>
</feature>
<organism evidence="11 12">
    <name type="scientific">Sediminimonas qiaohouensis</name>
    <dbReference type="NCBI Taxonomy" id="552061"/>
    <lineage>
        <taxon>Bacteria</taxon>
        <taxon>Pseudomonadati</taxon>
        <taxon>Pseudomonadota</taxon>
        <taxon>Alphaproteobacteria</taxon>
        <taxon>Rhodobacterales</taxon>
        <taxon>Roseobacteraceae</taxon>
        <taxon>Sediminimonas</taxon>
    </lineage>
</organism>
<feature type="binding site" evidence="8">
    <location>
        <position position="98"/>
    </location>
    <ligand>
        <name>Cu cation</name>
        <dbReference type="ChEBI" id="CHEBI:23378"/>
    </ligand>
</feature>
<dbReference type="InterPro" id="IPR012745">
    <property type="entry name" value="Pseudoazurin"/>
</dbReference>
<proteinExistence type="predicted"/>
<evidence type="ECO:0000256" key="6">
    <source>
        <dbReference type="ARBA" id="ARBA00023008"/>
    </source>
</evidence>
<evidence type="ECO:0000256" key="1">
    <source>
        <dbReference type="ARBA" id="ARBA00004418"/>
    </source>
</evidence>